<dbReference type="Proteomes" id="UP000008672">
    <property type="component" value="Unassembled WGS sequence"/>
</dbReference>
<proteinExistence type="predicted"/>
<evidence type="ECO:0000313" key="2">
    <source>
        <dbReference type="Proteomes" id="UP000008672"/>
    </source>
</evidence>
<reference evidence="2" key="1">
    <citation type="submission" date="2011-08" db="EMBL/GenBank/DDBJ databases">
        <title>The draft genome of Latimeria chalumnae.</title>
        <authorList>
            <person name="Di Palma F."/>
            <person name="Alfoldi J."/>
            <person name="Johnson J."/>
            <person name="Berlin A."/>
            <person name="Gnerre S."/>
            <person name="Jaffe D."/>
            <person name="MacCallum I."/>
            <person name="Young S."/>
            <person name="Walker B.J."/>
            <person name="Lander E."/>
            <person name="Lindblad-Toh K."/>
        </authorList>
    </citation>
    <scope>NUCLEOTIDE SEQUENCE [LARGE SCALE GENOMIC DNA]</scope>
    <source>
        <strain evidence="2">Wild caught</strain>
    </source>
</reference>
<dbReference type="EMBL" id="AFYH01212169">
    <property type="status" value="NOT_ANNOTATED_CDS"/>
    <property type="molecule type" value="Genomic_DNA"/>
</dbReference>
<evidence type="ECO:0000313" key="1">
    <source>
        <dbReference type="Ensembl" id="ENSLACP00000000336.1"/>
    </source>
</evidence>
<dbReference type="GeneTree" id="ENSGT00390000018451"/>
<gene>
    <name evidence="1" type="primary">MEDAG</name>
</gene>
<accession>H2ZSG5</accession>
<reference evidence="1" key="3">
    <citation type="submission" date="2025-09" db="UniProtKB">
        <authorList>
            <consortium name="Ensembl"/>
        </authorList>
    </citation>
    <scope>IDENTIFICATION</scope>
</reference>
<dbReference type="eggNOG" id="ENOG502REG3">
    <property type="taxonomic scope" value="Eukaryota"/>
</dbReference>
<dbReference type="FunCoup" id="H2ZSG5">
    <property type="interactions" value="152"/>
</dbReference>
<organism evidence="1 2">
    <name type="scientific">Latimeria chalumnae</name>
    <name type="common">Coelacanth</name>
    <dbReference type="NCBI Taxonomy" id="7897"/>
    <lineage>
        <taxon>Eukaryota</taxon>
        <taxon>Metazoa</taxon>
        <taxon>Chordata</taxon>
        <taxon>Craniata</taxon>
        <taxon>Vertebrata</taxon>
        <taxon>Euteleostomi</taxon>
        <taxon>Coelacanthiformes</taxon>
        <taxon>Coelacanthidae</taxon>
        <taxon>Latimeria</taxon>
    </lineage>
</organism>
<dbReference type="STRING" id="7897.ENSLACP00000000336"/>
<dbReference type="OMA" id="MAVWSGS"/>
<dbReference type="HOGENOM" id="CLU_080194_0_0_1"/>
<dbReference type="Ensembl" id="ENSLACT00000000338.1">
    <property type="protein sequence ID" value="ENSLACP00000000336.1"/>
    <property type="gene ID" value="ENSLACG00000000304.1"/>
</dbReference>
<sequence length="268" mass="30222">MSEPQPPSGKSRREPGFRSRSASCFPSFCCGERLALTTWNCEIAVLPAELLFAVQRESFSLQGDTLTVSNTDGGYNVFSDGSVLINGKKYTISNHFQRKTQMTSHLDYKGYREILFSKPIVLFTTATNDRSPKEGRMFAVVVNTCHPRIRRQMEQGMDQAISSVVGESYSVQFELHGAVMPFFYKGGYTTGGEGLDFSFDFKIDALVDIFYMFGFSKRKVEVIGKVLNLFCTTEEKKAKVKMFLDKMSEPYIKMDSSSDRRFSINSLG</sequence>
<reference evidence="1" key="2">
    <citation type="submission" date="2025-08" db="UniProtKB">
        <authorList>
            <consortium name="Ensembl"/>
        </authorList>
    </citation>
    <scope>IDENTIFICATION</scope>
</reference>
<keyword evidence="2" id="KW-1185">Reference proteome</keyword>
<dbReference type="EMBL" id="AFYH01212168">
    <property type="status" value="NOT_ANNOTATED_CDS"/>
    <property type="molecule type" value="Genomic_DNA"/>
</dbReference>
<protein>
    <submittedName>
        <fullName evidence="1">Mesenteric estrogen dependent adiposis</fullName>
    </submittedName>
</protein>
<dbReference type="AlphaFoldDB" id="H2ZSG5"/>
<dbReference type="Bgee" id="ENSLACG00000000304">
    <property type="expression patterns" value="Expressed in post-anal tail muscle and 3 other cell types or tissues"/>
</dbReference>
<name>H2ZSG5_LATCH</name>
<dbReference type="InParanoid" id="H2ZSG5"/>